<reference evidence="1" key="1">
    <citation type="submission" date="2022-05" db="EMBL/GenBank/DDBJ databases">
        <title>The Musa troglodytarum L. genome provides insights into the mechanism of non-climacteric behaviour and enrichment of carotenoids.</title>
        <authorList>
            <person name="Wang J."/>
        </authorList>
    </citation>
    <scope>NUCLEOTIDE SEQUENCE</scope>
    <source>
        <tissue evidence="1">Leaf</tissue>
    </source>
</reference>
<accession>A0A9E7EK84</accession>
<evidence type="ECO:0000313" key="1">
    <source>
        <dbReference type="EMBL" id="URD79045.1"/>
    </source>
</evidence>
<sequence>MKKGGAFSMMNVLPAFCNDRITSLCDHRRGNIDYC</sequence>
<gene>
    <name evidence="1" type="ORF">MUK42_08209</name>
</gene>
<dbReference type="AlphaFoldDB" id="A0A9E7EK84"/>
<name>A0A9E7EK84_9LILI</name>
<protein>
    <submittedName>
        <fullName evidence="1">Uncharacterized protein</fullName>
    </submittedName>
</protein>
<evidence type="ECO:0000313" key="2">
    <source>
        <dbReference type="Proteomes" id="UP001055439"/>
    </source>
</evidence>
<keyword evidence="2" id="KW-1185">Reference proteome</keyword>
<dbReference type="Proteomes" id="UP001055439">
    <property type="component" value="Chromosome 10"/>
</dbReference>
<organism evidence="1 2">
    <name type="scientific">Musa troglodytarum</name>
    <name type="common">fe'i banana</name>
    <dbReference type="NCBI Taxonomy" id="320322"/>
    <lineage>
        <taxon>Eukaryota</taxon>
        <taxon>Viridiplantae</taxon>
        <taxon>Streptophyta</taxon>
        <taxon>Embryophyta</taxon>
        <taxon>Tracheophyta</taxon>
        <taxon>Spermatophyta</taxon>
        <taxon>Magnoliopsida</taxon>
        <taxon>Liliopsida</taxon>
        <taxon>Zingiberales</taxon>
        <taxon>Musaceae</taxon>
        <taxon>Musa</taxon>
    </lineage>
</organism>
<dbReference type="EMBL" id="CP097503">
    <property type="protein sequence ID" value="URD79045.1"/>
    <property type="molecule type" value="Genomic_DNA"/>
</dbReference>
<proteinExistence type="predicted"/>